<dbReference type="EMBL" id="DF837821">
    <property type="protein sequence ID" value="GAT42369.1"/>
    <property type="molecule type" value="Genomic_DNA"/>
</dbReference>
<evidence type="ECO:0000256" key="1">
    <source>
        <dbReference type="ARBA" id="ARBA00005336"/>
    </source>
</evidence>
<feature type="region of interest" description="Disordered" evidence="4">
    <location>
        <begin position="137"/>
        <end position="157"/>
    </location>
</feature>
<feature type="domain" description="Glycoside hydrolase family 3 C-terminal" evidence="5">
    <location>
        <begin position="91"/>
        <end position="255"/>
    </location>
</feature>
<dbReference type="InterPro" id="IPR002772">
    <property type="entry name" value="Glyco_hydro_3_C"/>
</dbReference>
<proteinExistence type="inferred from homology"/>
<evidence type="ECO:0000313" key="6">
    <source>
        <dbReference type="EMBL" id="GAT42369.1"/>
    </source>
</evidence>
<dbReference type="SUPFAM" id="SSF52279">
    <property type="entry name" value="Beta-D-glucan exohydrolase, C-terminal domain"/>
    <property type="match status" value="1"/>
</dbReference>
<dbReference type="Pfam" id="PF01915">
    <property type="entry name" value="Glyco_hydro_3_C"/>
    <property type="match status" value="1"/>
</dbReference>
<keyword evidence="2" id="KW-0378">Hydrolase</keyword>
<protein>
    <recommendedName>
        <fullName evidence="5">Glycoside hydrolase family 3 C-terminal domain-containing protein</fullName>
    </recommendedName>
</protein>
<evidence type="ECO:0000256" key="4">
    <source>
        <dbReference type="SAM" id="MobiDB-lite"/>
    </source>
</evidence>
<dbReference type="InterPro" id="IPR051915">
    <property type="entry name" value="Cellulose_Degrad_GH3"/>
</dbReference>
<keyword evidence="7" id="KW-1185">Reference proteome</keyword>
<dbReference type="Proteomes" id="UP000815677">
    <property type="component" value="Unassembled WGS sequence"/>
</dbReference>
<dbReference type="PANTHER" id="PTHR30620">
    <property type="entry name" value="PERIPLASMIC BETA-GLUCOSIDASE-RELATED"/>
    <property type="match status" value="1"/>
</dbReference>
<dbReference type="PANTHER" id="PTHR30620:SF117">
    <property type="entry name" value="BETA-1,4-XYLOSIDASE (EUROFUNG)"/>
    <property type="match status" value="1"/>
</dbReference>
<sequence>MPWNKIVYAINTAQQYFLQNTTLGIPAMFQSEGLNEAEALGFSRVFAPVLDLSRELRWGRNPNAYPNYTDYLRIRTPTSREVLHDIETETIVLLQNNDSTLPIKKSVSSIALIRPQPEADRITFGDYVLQRVQQRYHPHSTASTSSSPAPKAPPFRTAAKSSDIAVVRVGTWSLDQTLLWTPGTNATTGEHVDLSDLGLVDAQLDLVKAVQGAGKPTMVVYVSGKLVVEPWIQDNADAAVQQFYPGERGGLAIAEAPPRSRFAAKPPLSTTPIFSNYLREPTDRSGRGHVQRDLGIWTPFARVVLGSSCAGVVSRRKVHSTHDINPNQFARAQRAAAILRRAEVSTNFPDTSLASFKNAGELSSHPSSKSSIAH</sequence>
<dbReference type="InterPro" id="IPR036881">
    <property type="entry name" value="Glyco_hydro_3_C_sf"/>
</dbReference>
<feature type="compositionally biased region" description="Low complexity" evidence="4">
    <location>
        <begin position="139"/>
        <end position="149"/>
    </location>
</feature>
<keyword evidence="3" id="KW-0326">Glycosidase</keyword>
<accession>A0ABQ0KW86</accession>
<reference evidence="6" key="1">
    <citation type="submission" date="2014-09" db="EMBL/GenBank/DDBJ databases">
        <title>Genome sequence of the luminous mushroom Mycena chlorophos for searching fungal bioluminescence genes.</title>
        <authorList>
            <person name="Tanaka Y."/>
            <person name="Kasuga D."/>
            <person name="Oba Y."/>
            <person name="Hase S."/>
            <person name="Sato K."/>
            <person name="Oba Y."/>
            <person name="Sakakibara Y."/>
        </authorList>
    </citation>
    <scope>NUCLEOTIDE SEQUENCE</scope>
</reference>
<dbReference type="Gene3D" id="3.40.50.1700">
    <property type="entry name" value="Glycoside hydrolase family 3 C-terminal domain"/>
    <property type="match status" value="1"/>
</dbReference>
<gene>
    <name evidence="6" type="ORF">MCHLO_00084</name>
</gene>
<evidence type="ECO:0000259" key="5">
    <source>
        <dbReference type="Pfam" id="PF01915"/>
    </source>
</evidence>
<organism evidence="6 7">
    <name type="scientific">Mycena chlorophos</name>
    <name type="common">Agaric fungus</name>
    <name type="synonym">Agaricus chlorophos</name>
    <dbReference type="NCBI Taxonomy" id="658473"/>
    <lineage>
        <taxon>Eukaryota</taxon>
        <taxon>Fungi</taxon>
        <taxon>Dikarya</taxon>
        <taxon>Basidiomycota</taxon>
        <taxon>Agaricomycotina</taxon>
        <taxon>Agaricomycetes</taxon>
        <taxon>Agaricomycetidae</taxon>
        <taxon>Agaricales</taxon>
        <taxon>Marasmiineae</taxon>
        <taxon>Mycenaceae</taxon>
        <taxon>Mycena</taxon>
    </lineage>
</organism>
<name>A0ABQ0KW86_MYCCL</name>
<evidence type="ECO:0000313" key="7">
    <source>
        <dbReference type="Proteomes" id="UP000815677"/>
    </source>
</evidence>
<comment type="similarity">
    <text evidence="1">Belongs to the glycosyl hydrolase 3 family.</text>
</comment>
<evidence type="ECO:0000256" key="3">
    <source>
        <dbReference type="ARBA" id="ARBA00023295"/>
    </source>
</evidence>
<evidence type="ECO:0000256" key="2">
    <source>
        <dbReference type="ARBA" id="ARBA00022801"/>
    </source>
</evidence>